<dbReference type="EMBL" id="MFUE01000009">
    <property type="protein sequence ID" value="OGI77833.1"/>
    <property type="molecule type" value="Genomic_DNA"/>
</dbReference>
<dbReference type="Proteomes" id="UP000177777">
    <property type="component" value="Unassembled WGS sequence"/>
</dbReference>
<dbReference type="AlphaFoldDB" id="A0A1F6W7F2"/>
<sequence>MDQGPPKPVIRVVENGIERDESPILVFVDGKNRLYKREIGEMMENGDITKNNIAMWAGENEAIIDSRAYEVLKKKCGNDIKKLKSYLKAILDFELTHSDNPERHKNRLPIEKEILVLLEEGGYFI</sequence>
<gene>
    <name evidence="1" type="ORF">A3D42_01310</name>
</gene>
<proteinExistence type="predicted"/>
<evidence type="ECO:0000313" key="2">
    <source>
        <dbReference type="Proteomes" id="UP000177777"/>
    </source>
</evidence>
<protein>
    <submittedName>
        <fullName evidence="1">Uncharacterized protein</fullName>
    </submittedName>
</protein>
<comment type="caution">
    <text evidence="1">The sequence shown here is derived from an EMBL/GenBank/DDBJ whole genome shotgun (WGS) entry which is preliminary data.</text>
</comment>
<organism evidence="1 2">
    <name type="scientific">Candidatus Nomurabacteria bacterium RIFCSPHIGHO2_02_FULL_41_18</name>
    <dbReference type="NCBI Taxonomy" id="1801754"/>
    <lineage>
        <taxon>Bacteria</taxon>
        <taxon>Candidatus Nomuraibacteriota</taxon>
    </lineage>
</organism>
<name>A0A1F6W7F2_9BACT</name>
<evidence type="ECO:0000313" key="1">
    <source>
        <dbReference type="EMBL" id="OGI77833.1"/>
    </source>
</evidence>
<reference evidence="1 2" key="1">
    <citation type="journal article" date="2016" name="Nat. Commun.">
        <title>Thousands of microbial genomes shed light on interconnected biogeochemical processes in an aquifer system.</title>
        <authorList>
            <person name="Anantharaman K."/>
            <person name="Brown C.T."/>
            <person name="Hug L.A."/>
            <person name="Sharon I."/>
            <person name="Castelle C.J."/>
            <person name="Probst A.J."/>
            <person name="Thomas B.C."/>
            <person name="Singh A."/>
            <person name="Wilkins M.J."/>
            <person name="Karaoz U."/>
            <person name="Brodie E.L."/>
            <person name="Williams K.H."/>
            <person name="Hubbard S.S."/>
            <person name="Banfield J.F."/>
        </authorList>
    </citation>
    <scope>NUCLEOTIDE SEQUENCE [LARGE SCALE GENOMIC DNA]</scope>
</reference>
<accession>A0A1F6W7F2</accession>